<evidence type="ECO:0000313" key="2">
    <source>
        <dbReference type="EMBL" id="GAG33791.1"/>
    </source>
</evidence>
<organism evidence="2">
    <name type="scientific">marine sediment metagenome</name>
    <dbReference type="NCBI Taxonomy" id="412755"/>
    <lineage>
        <taxon>unclassified sequences</taxon>
        <taxon>metagenomes</taxon>
        <taxon>ecological metagenomes</taxon>
    </lineage>
</organism>
<gene>
    <name evidence="2" type="ORF">S01H1_66840</name>
</gene>
<accession>X0YAB0</accession>
<sequence length="42" mass="5118">ENSLKFNNDNIEDMRLWAGLNTEKIFTDDNQWFSLVHYKKNK</sequence>
<protein>
    <recommendedName>
        <fullName evidence="1">Histidine-specific methyltransferase SAM-dependent domain-containing protein</fullName>
    </recommendedName>
</protein>
<dbReference type="AlphaFoldDB" id="X0YAB0"/>
<name>X0YAB0_9ZZZZ</name>
<feature type="domain" description="Histidine-specific methyltransferase SAM-dependent" evidence="1">
    <location>
        <begin position="1"/>
        <end position="39"/>
    </location>
</feature>
<reference evidence="2" key="1">
    <citation type="journal article" date="2014" name="Front. Microbiol.">
        <title>High frequency of phylogenetically diverse reductive dehalogenase-homologous genes in deep subseafloor sedimentary metagenomes.</title>
        <authorList>
            <person name="Kawai M."/>
            <person name="Futagami T."/>
            <person name="Toyoda A."/>
            <person name="Takaki Y."/>
            <person name="Nishi S."/>
            <person name="Hori S."/>
            <person name="Arai W."/>
            <person name="Tsubouchi T."/>
            <person name="Morono Y."/>
            <person name="Uchiyama I."/>
            <person name="Ito T."/>
            <person name="Fujiyama A."/>
            <person name="Inagaki F."/>
            <person name="Takami H."/>
        </authorList>
    </citation>
    <scope>NUCLEOTIDE SEQUENCE</scope>
    <source>
        <strain evidence="2">Expedition CK06-06</strain>
    </source>
</reference>
<dbReference type="InterPro" id="IPR019257">
    <property type="entry name" value="MeTrfase_dom"/>
</dbReference>
<dbReference type="EMBL" id="BARS01044215">
    <property type="protein sequence ID" value="GAG33791.1"/>
    <property type="molecule type" value="Genomic_DNA"/>
</dbReference>
<feature type="non-terminal residue" evidence="2">
    <location>
        <position position="1"/>
    </location>
</feature>
<comment type="caution">
    <text evidence="2">The sequence shown here is derived from an EMBL/GenBank/DDBJ whole genome shotgun (WGS) entry which is preliminary data.</text>
</comment>
<proteinExistence type="predicted"/>
<evidence type="ECO:0000259" key="1">
    <source>
        <dbReference type="Pfam" id="PF10017"/>
    </source>
</evidence>
<dbReference type="Pfam" id="PF10017">
    <property type="entry name" value="Methyltransf_33"/>
    <property type="match status" value="1"/>
</dbReference>